<evidence type="ECO:0000313" key="2">
    <source>
        <dbReference type="Proteomes" id="UP000559256"/>
    </source>
</evidence>
<dbReference type="AlphaFoldDB" id="A0A8H5BHZ2"/>
<evidence type="ECO:0000313" key="1">
    <source>
        <dbReference type="EMBL" id="KAF5323221.1"/>
    </source>
</evidence>
<reference evidence="1 2" key="1">
    <citation type="journal article" date="2020" name="ISME J.">
        <title>Uncovering the hidden diversity of litter-decomposition mechanisms in mushroom-forming fungi.</title>
        <authorList>
            <person name="Floudas D."/>
            <person name="Bentzer J."/>
            <person name="Ahren D."/>
            <person name="Johansson T."/>
            <person name="Persson P."/>
            <person name="Tunlid A."/>
        </authorList>
    </citation>
    <scope>NUCLEOTIDE SEQUENCE [LARGE SCALE GENOMIC DNA]</scope>
    <source>
        <strain evidence="1 2">CBS 291.85</strain>
    </source>
</reference>
<gene>
    <name evidence="1" type="ORF">D9758_018104</name>
</gene>
<comment type="caution">
    <text evidence="1">The sequence shown here is derived from an EMBL/GenBank/DDBJ whole genome shotgun (WGS) entry which is preliminary data.</text>
</comment>
<name>A0A8H5BHZ2_9AGAR</name>
<proteinExistence type="predicted"/>
<dbReference type="Proteomes" id="UP000559256">
    <property type="component" value="Unassembled WGS sequence"/>
</dbReference>
<accession>A0A8H5BHZ2</accession>
<dbReference type="EMBL" id="JAACJM010000394">
    <property type="protein sequence ID" value="KAF5323221.1"/>
    <property type="molecule type" value="Genomic_DNA"/>
</dbReference>
<organism evidence="1 2">
    <name type="scientific">Tetrapyrgos nigripes</name>
    <dbReference type="NCBI Taxonomy" id="182062"/>
    <lineage>
        <taxon>Eukaryota</taxon>
        <taxon>Fungi</taxon>
        <taxon>Dikarya</taxon>
        <taxon>Basidiomycota</taxon>
        <taxon>Agaricomycotina</taxon>
        <taxon>Agaricomycetes</taxon>
        <taxon>Agaricomycetidae</taxon>
        <taxon>Agaricales</taxon>
        <taxon>Marasmiineae</taxon>
        <taxon>Marasmiaceae</taxon>
        <taxon>Tetrapyrgos</taxon>
    </lineage>
</organism>
<keyword evidence="2" id="KW-1185">Reference proteome</keyword>
<sequence length="269" mass="29871">MLVEGQAWEWDIGVLSESCWHCQYQQDPLAFVNANTDPRALISLHSSSQLLPHHSPPPHYLLPLPALKRIVLGNAKLQICKQLRREFRIFHICTKHSKTKVNGAVLRSISARAEHIYMHGVGLRLLRLYESTSPLRGHTPINMVRGIAQSVSEGSDFMTLNHATLVSAEKLVNSFCEYVWGEECLYQPEFSFSFLLEFRGAWFGVFVKGGVGLVSGVNSSFNCFSRGGGGQALGVKVVKEGKRRVKGRLGSRAENASISVGSWSFVIKC</sequence>
<protein>
    <submittedName>
        <fullName evidence="1">Uncharacterized protein</fullName>
    </submittedName>
</protein>